<reference evidence="2" key="1">
    <citation type="journal article" date="2014" name="Front. Microbiol.">
        <title>High frequency of phylogenetically diverse reductive dehalogenase-homologous genes in deep subseafloor sedimentary metagenomes.</title>
        <authorList>
            <person name="Kawai M."/>
            <person name="Futagami T."/>
            <person name="Toyoda A."/>
            <person name="Takaki Y."/>
            <person name="Nishi S."/>
            <person name="Hori S."/>
            <person name="Arai W."/>
            <person name="Tsubouchi T."/>
            <person name="Morono Y."/>
            <person name="Uchiyama I."/>
            <person name="Ito T."/>
            <person name="Fujiyama A."/>
            <person name="Inagaki F."/>
            <person name="Takami H."/>
        </authorList>
    </citation>
    <scope>NUCLEOTIDE SEQUENCE</scope>
    <source>
        <strain evidence="2">Expedition CK06-06</strain>
    </source>
</reference>
<gene>
    <name evidence="2" type="ORF">S01H4_62738</name>
</gene>
<feature type="region of interest" description="Disordered" evidence="1">
    <location>
        <begin position="1"/>
        <end position="29"/>
    </location>
</feature>
<sequence length="29" mass="3240">ESEGIELAKAPVVKEEKQKQDADHTGHKH</sequence>
<proteinExistence type="predicted"/>
<name>X1CJ63_9ZZZZ</name>
<evidence type="ECO:0000313" key="2">
    <source>
        <dbReference type="EMBL" id="GAH08396.1"/>
    </source>
</evidence>
<feature type="non-terminal residue" evidence="2">
    <location>
        <position position="1"/>
    </location>
</feature>
<organism evidence="2">
    <name type="scientific">marine sediment metagenome</name>
    <dbReference type="NCBI Taxonomy" id="412755"/>
    <lineage>
        <taxon>unclassified sequences</taxon>
        <taxon>metagenomes</taxon>
        <taxon>ecological metagenomes</taxon>
    </lineage>
</organism>
<dbReference type="AlphaFoldDB" id="X1CJ63"/>
<accession>X1CJ63</accession>
<protein>
    <submittedName>
        <fullName evidence="2">Uncharacterized protein</fullName>
    </submittedName>
</protein>
<feature type="compositionally biased region" description="Basic and acidic residues" evidence="1">
    <location>
        <begin position="12"/>
        <end position="29"/>
    </location>
</feature>
<dbReference type="EMBL" id="BART01037522">
    <property type="protein sequence ID" value="GAH08396.1"/>
    <property type="molecule type" value="Genomic_DNA"/>
</dbReference>
<comment type="caution">
    <text evidence="2">The sequence shown here is derived from an EMBL/GenBank/DDBJ whole genome shotgun (WGS) entry which is preliminary data.</text>
</comment>
<evidence type="ECO:0000256" key="1">
    <source>
        <dbReference type="SAM" id="MobiDB-lite"/>
    </source>
</evidence>